<dbReference type="PANTHER" id="PTHR48079:SF6">
    <property type="entry name" value="NAD(P)-BINDING DOMAIN-CONTAINING PROTEIN-RELATED"/>
    <property type="match status" value="1"/>
</dbReference>
<dbReference type="Proteomes" id="UP000268857">
    <property type="component" value="Unassembled WGS sequence"/>
</dbReference>
<dbReference type="STRING" id="211165.GCA_000317285_01644"/>
<organism evidence="2 3">
    <name type="scientific">Chlorogloeopsis fritschii PCC 6912</name>
    <dbReference type="NCBI Taxonomy" id="211165"/>
    <lineage>
        <taxon>Bacteria</taxon>
        <taxon>Bacillati</taxon>
        <taxon>Cyanobacteriota</taxon>
        <taxon>Cyanophyceae</taxon>
        <taxon>Nostocales</taxon>
        <taxon>Chlorogloeopsidaceae</taxon>
        <taxon>Chlorogloeopsis</taxon>
    </lineage>
</organism>
<comment type="caution">
    <text evidence="2">The sequence shown here is derived from an EMBL/GenBank/DDBJ whole genome shotgun (WGS) entry which is preliminary data.</text>
</comment>
<dbReference type="SUPFAM" id="SSF51735">
    <property type="entry name" value="NAD(P)-binding Rossmann-fold domains"/>
    <property type="match status" value="1"/>
</dbReference>
<dbReference type="Pfam" id="PF01370">
    <property type="entry name" value="Epimerase"/>
    <property type="match status" value="1"/>
</dbReference>
<evidence type="ECO:0000259" key="1">
    <source>
        <dbReference type="Pfam" id="PF01370"/>
    </source>
</evidence>
<dbReference type="AlphaFoldDB" id="A0A3S0XL12"/>
<keyword evidence="3" id="KW-1185">Reference proteome</keyword>
<dbReference type="GO" id="GO:0005737">
    <property type="term" value="C:cytoplasm"/>
    <property type="evidence" value="ECO:0007669"/>
    <property type="project" value="TreeGrafter"/>
</dbReference>
<reference evidence="2 3" key="1">
    <citation type="journal article" date="2019" name="Genome Biol. Evol.">
        <title>Day and night: Metabolic profiles and evolutionary relationships of six axenic non-marine cyanobacteria.</title>
        <authorList>
            <person name="Will S.E."/>
            <person name="Henke P."/>
            <person name="Boedeker C."/>
            <person name="Huang S."/>
            <person name="Brinkmann H."/>
            <person name="Rohde M."/>
            <person name="Jarek M."/>
            <person name="Friedl T."/>
            <person name="Seufert S."/>
            <person name="Schumacher M."/>
            <person name="Overmann J."/>
            <person name="Neumann-Schaal M."/>
            <person name="Petersen J."/>
        </authorList>
    </citation>
    <scope>NUCLEOTIDE SEQUENCE [LARGE SCALE GENOMIC DNA]</scope>
    <source>
        <strain evidence="2 3">PCC 6912</strain>
    </source>
</reference>
<dbReference type="PANTHER" id="PTHR48079">
    <property type="entry name" value="PROTEIN YEEZ"/>
    <property type="match status" value="1"/>
</dbReference>
<dbReference type="InterPro" id="IPR051783">
    <property type="entry name" value="NAD(P)-dependent_oxidoreduct"/>
</dbReference>
<gene>
    <name evidence="2" type="primary">hpnA</name>
    <name evidence="2" type="ORF">PCC6912_62380</name>
</gene>
<dbReference type="EMBL" id="RSCJ01000047">
    <property type="protein sequence ID" value="RUR72500.1"/>
    <property type="molecule type" value="Genomic_DNA"/>
</dbReference>
<sequence>MRVFVTGGNGFLGSAVVRSLIEKGHQVRCLLRYSSNTSRIDGLPIERVLGDMHDCASLEAGMSGCDGVIHLAGISDWMEITSSKMHESIVVGTKNVLNTALKVGKPRFVYISTISAVNGTPKPILQNEDTPCTLNLDEFAFVKAKREAEVLCYQAAAAGAPVMVVCPPETFGPNDIDFITSRNLINWYNSSPVLVSVGGVCVGYVDDVAAGIVAALEKGKPGDRYILGGENVTVKQIAELMFEILGEKRNIIEIPNSIIRFLTKVACSLHLPLPYNPYIVPYATRFWFMDNTKATKELGISFRSAREALAPTMAWLKETNSI</sequence>
<name>A0A3S0XL12_CHLFR</name>
<dbReference type="RefSeq" id="WP_016877264.1">
    <property type="nucleotide sequence ID" value="NZ_AJLN01000055.1"/>
</dbReference>
<dbReference type="InterPro" id="IPR036291">
    <property type="entry name" value="NAD(P)-bd_dom_sf"/>
</dbReference>
<feature type="domain" description="NAD-dependent epimerase/dehydratase" evidence="1">
    <location>
        <begin position="3"/>
        <end position="228"/>
    </location>
</feature>
<protein>
    <submittedName>
        <fullName evidence="2">Dihydroflavonol-4-reductase</fullName>
    </submittedName>
</protein>
<dbReference type="GO" id="GO:0004029">
    <property type="term" value="F:aldehyde dehydrogenase (NAD+) activity"/>
    <property type="evidence" value="ECO:0007669"/>
    <property type="project" value="TreeGrafter"/>
</dbReference>
<dbReference type="Gene3D" id="3.40.50.720">
    <property type="entry name" value="NAD(P)-binding Rossmann-like Domain"/>
    <property type="match status" value="1"/>
</dbReference>
<dbReference type="OrthoDB" id="9807212at2"/>
<proteinExistence type="predicted"/>
<evidence type="ECO:0000313" key="2">
    <source>
        <dbReference type="EMBL" id="RUR72500.1"/>
    </source>
</evidence>
<dbReference type="InterPro" id="IPR001509">
    <property type="entry name" value="Epimerase_deHydtase"/>
</dbReference>
<evidence type="ECO:0000313" key="3">
    <source>
        <dbReference type="Proteomes" id="UP000268857"/>
    </source>
</evidence>
<accession>A0A3S0XL12</accession>